<feature type="transmembrane region" description="Helical" evidence="6">
    <location>
        <begin position="26"/>
        <end position="47"/>
    </location>
</feature>
<evidence type="ECO:0000256" key="3">
    <source>
        <dbReference type="ARBA" id="ARBA00022989"/>
    </source>
</evidence>
<dbReference type="InterPro" id="IPR008253">
    <property type="entry name" value="Marvel"/>
</dbReference>
<dbReference type="EMBL" id="JAANQT010000209">
    <property type="protein sequence ID" value="KAG1313232.1"/>
    <property type="molecule type" value="Genomic_DNA"/>
</dbReference>
<comment type="caution">
    <text evidence="8">The sequence shown here is derived from an EMBL/GenBank/DDBJ whole genome shotgun (WGS) entry which is preliminary data.</text>
</comment>
<sequence length="305" mass="34655">MAGFKLEVPVDLSEKTTSIVDTTKKILHLVTLLTTLLTICIVAPMIATEARYLGGGKPAPNYTLFVAIISLPIPFFLVYFPWMYEHHNKFRRPGKFCLKNRTNLIFCGFNSFLWATAGIATAVYANDASACTVDSDIQKTYGDSYVSAWGTQCNLAKVAAAFAWITCIIWLSTLLCTLISFWREKQDIQNRLKEHRMSKQTKLEQEGSVEQGYARPTYQEEEPAHHQHESSPLNDPVHYEQSHYQHSSPYEGGNMGQYQHSPYDASQYPSNQYHTSPPTQFSPMPTPQHVMPHPDQVHYNNNPNF</sequence>
<reference evidence="8" key="1">
    <citation type="journal article" date="2020" name="Microb. Genom.">
        <title>Genetic diversity of clinical and environmental Mucorales isolates obtained from an investigation of mucormycosis cases among solid organ transplant recipients.</title>
        <authorList>
            <person name="Nguyen M.H."/>
            <person name="Kaul D."/>
            <person name="Muto C."/>
            <person name="Cheng S.J."/>
            <person name="Richter R.A."/>
            <person name="Bruno V.M."/>
            <person name="Liu G."/>
            <person name="Beyhan S."/>
            <person name="Sundermann A.J."/>
            <person name="Mounaud S."/>
            <person name="Pasculle A.W."/>
            <person name="Nierman W.C."/>
            <person name="Driscoll E."/>
            <person name="Cumbie R."/>
            <person name="Clancy C.J."/>
            <person name="Dupont C.L."/>
        </authorList>
    </citation>
    <scope>NUCLEOTIDE SEQUENCE</scope>
    <source>
        <strain evidence="8">GL11</strain>
    </source>
</reference>
<feature type="transmembrane region" description="Helical" evidence="6">
    <location>
        <begin position="62"/>
        <end position="82"/>
    </location>
</feature>
<feature type="region of interest" description="Disordered" evidence="5">
    <location>
        <begin position="219"/>
        <end position="305"/>
    </location>
</feature>
<protein>
    <recommendedName>
        <fullName evidence="7">MARVEL domain-containing protein</fullName>
    </recommendedName>
</protein>
<evidence type="ECO:0000259" key="7">
    <source>
        <dbReference type="Pfam" id="PF01284"/>
    </source>
</evidence>
<name>A0A9P6XGY4_RHIOR</name>
<evidence type="ECO:0000313" key="8">
    <source>
        <dbReference type="EMBL" id="KAG1313232.1"/>
    </source>
</evidence>
<dbReference type="GO" id="GO:0016020">
    <property type="term" value="C:membrane"/>
    <property type="evidence" value="ECO:0007669"/>
    <property type="project" value="UniProtKB-SubCell"/>
</dbReference>
<evidence type="ECO:0000256" key="2">
    <source>
        <dbReference type="ARBA" id="ARBA00022692"/>
    </source>
</evidence>
<keyword evidence="2 6" id="KW-0812">Transmembrane</keyword>
<feature type="compositionally biased region" description="Polar residues" evidence="5">
    <location>
        <begin position="267"/>
        <end position="283"/>
    </location>
</feature>
<evidence type="ECO:0000256" key="4">
    <source>
        <dbReference type="ARBA" id="ARBA00023136"/>
    </source>
</evidence>
<keyword evidence="4 6" id="KW-0472">Membrane</keyword>
<dbReference type="OrthoDB" id="2218151at2759"/>
<organism evidence="8 9">
    <name type="scientific">Rhizopus oryzae</name>
    <name type="common">Mucormycosis agent</name>
    <name type="synonym">Rhizopus arrhizus var. delemar</name>
    <dbReference type="NCBI Taxonomy" id="64495"/>
    <lineage>
        <taxon>Eukaryota</taxon>
        <taxon>Fungi</taxon>
        <taxon>Fungi incertae sedis</taxon>
        <taxon>Mucoromycota</taxon>
        <taxon>Mucoromycotina</taxon>
        <taxon>Mucoromycetes</taxon>
        <taxon>Mucorales</taxon>
        <taxon>Mucorineae</taxon>
        <taxon>Rhizopodaceae</taxon>
        <taxon>Rhizopus</taxon>
    </lineage>
</organism>
<dbReference type="AlphaFoldDB" id="A0A9P6XGY4"/>
<evidence type="ECO:0000256" key="1">
    <source>
        <dbReference type="ARBA" id="ARBA00004141"/>
    </source>
</evidence>
<evidence type="ECO:0000256" key="5">
    <source>
        <dbReference type="SAM" id="MobiDB-lite"/>
    </source>
</evidence>
<comment type="subcellular location">
    <subcellularLocation>
        <location evidence="1">Membrane</location>
        <topology evidence="1">Multi-pass membrane protein</topology>
    </subcellularLocation>
</comment>
<keyword evidence="3 6" id="KW-1133">Transmembrane helix</keyword>
<feature type="transmembrane region" description="Helical" evidence="6">
    <location>
        <begin position="103"/>
        <end position="125"/>
    </location>
</feature>
<proteinExistence type="predicted"/>
<feature type="transmembrane region" description="Helical" evidence="6">
    <location>
        <begin position="161"/>
        <end position="182"/>
    </location>
</feature>
<keyword evidence="9" id="KW-1185">Reference proteome</keyword>
<accession>A0A9P6XGY4</accession>
<feature type="domain" description="MARVEL" evidence="7">
    <location>
        <begin position="27"/>
        <end position="174"/>
    </location>
</feature>
<gene>
    <name evidence="8" type="ORF">G6F64_002414</name>
</gene>
<dbReference type="Proteomes" id="UP000716291">
    <property type="component" value="Unassembled WGS sequence"/>
</dbReference>
<evidence type="ECO:0000256" key="6">
    <source>
        <dbReference type="SAM" id="Phobius"/>
    </source>
</evidence>
<dbReference type="Pfam" id="PF01284">
    <property type="entry name" value="MARVEL"/>
    <property type="match status" value="1"/>
</dbReference>
<evidence type="ECO:0000313" key="9">
    <source>
        <dbReference type="Proteomes" id="UP000716291"/>
    </source>
</evidence>